<dbReference type="Pfam" id="PF03009">
    <property type="entry name" value="GDPD"/>
    <property type="match status" value="1"/>
</dbReference>
<dbReference type="GO" id="GO:0006644">
    <property type="term" value="P:phospholipid metabolic process"/>
    <property type="evidence" value="ECO:0007669"/>
    <property type="project" value="TreeGrafter"/>
</dbReference>
<feature type="domain" description="GP-PDE" evidence="1">
    <location>
        <begin position="40"/>
        <end position="302"/>
    </location>
</feature>
<organism evidence="2 3">
    <name type="scientific">Chryseobacterium rhizosphaerae</name>
    <dbReference type="NCBI Taxonomy" id="395937"/>
    <lineage>
        <taxon>Bacteria</taxon>
        <taxon>Pseudomonadati</taxon>
        <taxon>Bacteroidota</taxon>
        <taxon>Flavobacteriia</taxon>
        <taxon>Flavobacteriales</taxon>
        <taxon>Weeksellaceae</taxon>
        <taxon>Chryseobacterium group</taxon>
        <taxon>Chryseobacterium</taxon>
    </lineage>
</organism>
<dbReference type="SUPFAM" id="SSF51695">
    <property type="entry name" value="PLC-like phosphodiesterases"/>
    <property type="match status" value="1"/>
</dbReference>
<dbReference type="GO" id="GO:0006580">
    <property type="term" value="P:ethanolamine metabolic process"/>
    <property type="evidence" value="ECO:0007669"/>
    <property type="project" value="TreeGrafter"/>
</dbReference>
<dbReference type="Pfam" id="PF16387">
    <property type="entry name" value="DUF4996"/>
    <property type="match status" value="1"/>
</dbReference>
<dbReference type="GO" id="GO:0008889">
    <property type="term" value="F:glycerophosphodiester phosphodiesterase activity"/>
    <property type="evidence" value="ECO:0007669"/>
    <property type="project" value="UniProtKB-EC"/>
</dbReference>
<dbReference type="InterPro" id="IPR017946">
    <property type="entry name" value="PLC-like_Pdiesterase_TIM-brl"/>
</dbReference>
<dbReference type="InterPro" id="IPR032160">
    <property type="entry name" value="DUF4996"/>
</dbReference>
<keyword evidence="2" id="KW-0378">Hydrolase</keyword>
<dbReference type="AlphaFoldDB" id="A0AAE3YEI1"/>
<dbReference type="Gene3D" id="3.20.20.190">
    <property type="entry name" value="Phosphatidylinositol (PI) phosphodiesterase"/>
    <property type="match status" value="1"/>
</dbReference>
<dbReference type="PROSITE" id="PS51704">
    <property type="entry name" value="GP_PDE"/>
    <property type="match status" value="1"/>
</dbReference>
<dbReference type="GO" id="GO:0005886">
    <property type="term" value="C:plasma membrane"/>
    <property type="evidence" value="ECO:0007669"/>
    <property type="project" value="TreeGrafter"/>
</dbReference>
<protein>
    <submittedName>
        <fullName evidence="2">Glycerophosphoryl diester phosphodiesterase</fullName>
        <ecNumber evidence="2">3.1.4.46</ecNumber>
    </submittedName>
</protein>
<reference evidence="2" key="1">
    <citation type="submission" date="2023-07" db="EMBL/GenBank/DDBJ databases">
        <title>Sorghum-associated microbial communities from plants grown in Nebraska, USA.</title>
        <authorList>
            <person name="Schachtman D."/>
        </authorList>
    </citation>
    <scope>NUCLEOTIDE SEQUENCE</scope>
    <source>
        <strain evidence="2">DS2360</strain>
    </source>
</reference>
<dbReference type="Proteomes" id="UP001184861">
    <property type="component" value="Unassembled WGS sequence"/>
</dbReference>
<evidence type="ECO:0000313" key="2">
    <source>
        <dbReference type="EMBL" id="MDR6528596.1"/>
    </source>
</evidence>
<dbReference type="EC" id="3.1.4.46" evidence="2"/>
<dbReference type="EMBL" id="JAVDQY010000005">
    <property type="protein sequence ID" value="MDR6528596.1"/>
    <property type="molecule type" value="Genomic_DNA"/>
</dbReference>
<accession>A0AAE3YEI1</accession>
<evidence type="ECO:0000259" key="1">
    <source>
        <dbReference type="PROSITE" id="PS51704"/>
    </source>
</evidence>
<dbReference type="GO" id="GO:0070291">
    <property type="term" value="P:N-acylethanolamine metabolic process"/>
    <property type="evidence" value="ECO:0007669"/>
    <property type="project" value="TreeGrafter"/>
</dbReference>
<evidence type="ECO:0000313" key="3">
    <source>
        <dbReference type="Proteomes" id="UP001184861"/>
    </source>
</evidence>
<gene>
    <name evidence="2" type="ORF">J2787_004033</name>
</gene>
<dbReference type="CDD" id="cd08566">
    <property type="entry name" value="GDPD_AtGDE_like"/>
    <property type="match status" value="1"/>
</dbReference>
<dbReference type="InterPro" id="IPR030395">
    <property type="entry name" value="GP_PDE_dom"/>
</dbReference>
<dbReference type="PANTHER" id="PTHR46320:SF1">
    <property type="entry name" value="GLYCEROPHOSPHODIESTER PHOSPHODIESTERASE 1"/>
    <property type="match status" value="1"/>
</dbReference>
<comment type="caution">
    <text evidence="2">The sequence shown here is derived from an EMBL/GenBank/DDBJ whole genome shotgun (WGS) entry which is preliminary data.</text>
</comment>
<sequence length="311" mass="35878">MNHYTLQNIKKISFLLGLLIAQMALSQTNYFKQRIPENKILVVAHRGDWRNYPENSVKAIEGAMKLGVDIVEIDLQKTKDGQLIVMHDKKLDRTTTGKGEVSEASLAEIKPLFLKNGAGMPTREKVPTLEEVLNFVKGKRIMLNLDKGWDFIEQVRLLTEKTGTTEQIILKGNKKASELKKEVGQKLDHIIYMPMVWPEDYSIYKRDEVINPTEYIRDFSKMLSPVAYEVIIKDDSPKADELLKLIRDAHAMIWINALWPELCAGHDDDKAMDNPDENWGWIIRKGANIIQTDRPEELIRYLKSKNLKYEN</sequence>
<dbReference type="RefSeq" id="WP_202269869.1">
    <property type="nucleotide sequence ID" value="NZ_JAVDQY010000005.1"/>
</dbReference>
<name>A0AAE3YEI1_9FLAO</name>
<dbReference type="PANTHER" id="PTHR46320">
    <property type="entry name" value="GLYCEROPHOSPHODIESTER PHOSPHODIESTERASE 1"/>
    <property type="match status" value="1"/>
</dbReference>
<proteinExistence type="predicted"/>